<evidence type="ECO:0000313" key="1">
    <source>
        <dbReference type="Proteomes" id="UP000887579"/>
    </source>
</evidence>
<proteinExistence type="predicted"/>
<organism evidence="1 2">
    <name type="scientific">Panagrolaimus sp. ES5</name>
    <dbReference type="NCBI Taxonomy" id="591445"/>
    <lineage>
        <taxon>Eukaryota</taxon>
        <taxon>Metazoa</taxon>
        <taxon>Ecdysozoa</taxon>
        <taxon>Nematoda</taxon>
        <taxon>Chromadorea</taxon>
        <taxon>Rhabditida</taxon>
        <taxon>Tylenchina</taxon>
        <taxon>Panagrolaimomorpha</taxon>
        <taxon>Panagrolaimoidea</taxon>
        <taxon>Panagrolaimidae</taxon>
        <taxon>Panagrolaimus</taxon>
    </lineage>
</organism>
<reference evidence="2" key="1">
    <citation type="submission" date="2022-11" db="UniProtKB">
        <authorList>
            <consortium name="WormBaseParasite"/>
        </authorList>
    </citation>
    <scope>IDENTIFICATION</scope>
</reference>
<dbReference type="Proteomes" id="UP000887579">
    <property type="component" value="Unplaced"/>
</dbReference>
<evidence type="ECO:0000313" key="2">
    <source>
        <dbReference type="WBParaSite" id="ES5_v2.g20232.t1"/>
    </source>
</evidence>
<name>A0AC34FSC7_9BILA</name>
<protein>
    <submittedName>
        <fullName evidence="2">Uncharacterized protein</fullName>
    </submittedName>
</protein>
<dbReference type="WBParaSite" id="ES5_v2.g20232.t1">
    <property type="protein sequence ID" value="ES5_v2.g20232.t1"/>
    <property type="gene ID" value="ES5_v2.g20232"/>
</dbReference>
<sequence length="380" mass="43476">MNNADDPDPMFQEDELMEVQRLKERDEFINPASTNTAPGPSNVKRNARSGKRKNVQVGQDDELEEEEEDLPTTSKAKIAKKSSFPDWKPLLDDAKVSEVKQDAIEPFLYAISSKLSKEIVKEYFQDQTRNKCIVQKLGRKANQQFRNIQKAVRCPDDMYHPTGHYNYIKTCATADCVQVHHWDIALLHENVSRRRKNRNKSNKTVPEDETIELVQYLMNGIVEVIQDEVRERAAKVAQELLVVFELDSAKLIEKLSNDEFCNVISNSSKIQSCIKSHHNVNYLGTVHDHWLPETEEEIAADPIKKCPPGPSITINFSKDKKDKTTALQSLEPIMNNRERVVGKIQTWIEEEIIELTTVIEILKEPGFAVVKVLLEEEGII</sequence>
<accession>A0AC34FSC7</accession>